<dbReference type="EMBL" id="JAUDFV010000130">
    <property type="protein sequence ID" value="KAL2729408.1"/>
    <property type="molecule type" value="Genomic_DNA"/>
</dbReference>
<proteinExistence type="predicted"/>
<sequence length="70" mass="7844">MWRKKNGEVGGGFFVGSGMFQVLNVAPSEIRRIRSTTQTVPQKDCTSFATLRDNFVELALQVETVRVLLL</sequence>
<dbReference type="AlphaFoldDB" id="A0ABD2BA24"/>
<name>A0ABD2BA24_VESSQ</name>
<evidence type="ECO:0000313" key="2">
    <source>
        <dbReference type="Proteomes" id="UP001607302"/>
    </source>
</evidence>
<gene>
    <name evidence="1" type="ORF">V1478_005698</name>
</gene>
<protein>
    <submittedName>
        <fullName evidence="1">Uncharacterized protein</fullName>
    </submittedName>
</protein>
<accession>A0ABD2BA24</accession>
<dbReference type="Proteomes" id="UP001607302">
    <property type="component" value="Unassembled WGS sequence"/>
</dbReference>
<keyword evidence="2" id="KW-1185">Reference proteome</keyword>
<reference evidence="1 2" key="1">
    <citation type="journal article" date="2024" name="Ann. Entomol. Soc. Am.">
        <title>Genomic analyses of the southern and eastern yellowjacket wasps (Hymenoptera: Vespidae) reveal evolutionary signatures of social life.</title>
        <authorList>
            <person name="Catto M.A."/>
            <person name="Caine P.B."/>
            <person name="Orr S.E."/>
            <person name="Hunt B.G."/>
            <person name="Goodisman M.A.D."/>
        </authorList>
    </citation>
    <scope>NUCLEOTIDE SEQUENCE [LARGE SCALE GENOMIC DNA]</scope>
    <source>
        <strain evidence="1">233</strain>
        <tissue evidence="1">Head and thorax</tissue>
    </source>
</reference>
<comment type="caution">
    <text evidence="1">The sequence shown here is derived from an EMBL/GenBank/DDBJ whole genome shotgun (WGS) entry which is preliminary data.</text>
</comment>
<evidence type="ECO:0000313" key="1">
    <source>
        <dbReference type="EMBL" id="KAL2729408.1"/>
    </source>
</evidence>
<organism evidence="1 2">
    <name type="scientific">Vespula squamosa</name>
    <name type="common">Southern yellow jacket</name>
    <name type="synonym">Wasp</name>
    <dbReference type="NCBI Taxonomy" id="30214"/>
    <lineage>
        <taxon>Eukaryota</taxon>
        <taxon>Metazoa</taxon>
        <taxon>Ecdysozoa</taxon>
        <taxon>Arthropoda</taxon>
        <taxon>Hexapoda</taxon>
        <taxon>Insecta</taxon>
        <taxon>Pterygota</taxon>
        <taxon>Neoptera</taxon>
        <taxon>Endopterygota</taxon>
        <taxon>Hymenoptera</taxon>
        <taxon>Apocrita</taxon>
        <taxon>Aculeata</taxon>
        <taxon>Vespoidea</taxon>
        <taxon>Vespidae</taxon>
        <taxon>Vespinae</taxon>
        <taxon>Vespula</taxon>
    </lineage>
</organism>